<evidence type="ECO:0000256" key="1">
    <source>
        <dbReference type="ARBA" id="ARBA00007689"/>
    </source>
</evidence>
<keyword evidence="4" id="KW-1185">Reference proteome</keyword>
<proteinExistence type="inferred from homology"/>
<evidence type="ECO:0000313" key="4">
    <source>
        <dbReference type="Proteomes" id="UP000559117"/>
    </source>
</evidence>
<dbReference type="InterPro" id="IPR011008">
    <property type="entry name" value="Dimeric_a/b-barrel"/>
</dbReference>
<dbReference type="EMBL" id="JACHFH010000023">
    <property type="protein sequence ID" value="MBB5336735.1"/>
    <property type="molecule type" value="Genomic_DNA"/>
</dbReference>
<dbReference type="Pfam" id="PF03795">
    <property type="entry name" value="YCII"/>
    <property type="match status" value="1"/>
</dbReference>
<gene>
    <name evidence="3" type="ORF">HNR32_001889</name>
</gene>
<accession>A0A840UWE4</accession>
<organism evidence="3 4">
    <name type="scientific">Pectinatus brassicae</name>
    <dbReference type="NCBI Taxonomy" id="862415"/>
    <lineage>
        <taxon>Bacteria</taxon>
        <taxon>Bacillati</taxon>
        <taxon>Bacillota</taxon>
        <taxon>Negativicutes</taxon>
        <taxon>Selenomonadales</taxon>
        <taxon>Selenomonadaceae</taxon>
        <taxon>Pectinatus</taxon>
    </lineage>
</organism>
<feature type="domain" description="YCII-related" evidence="2">
    <location>
        <begin position="1"/>
        <end position="81"/>
    </location>
</feature>
<sequence>MFIINLTYKKPLTRIEELLPEHIKFLNYNYDKNTFLCSGRKNLRNGGIILCNAADITQVNNIIKNDPFYQDDAAQYDIIEFEPTKYSTAFAACLNPDK</sequence>
<dbReference type="RefSeq" id="WP_183861945.1">
    <property type="nucleotide sequence ID" value="NZ_JACHFH010000023.1"/>
</dbReference>
<dbReference type="Gene3D" id="3.30.70.1060">
    <property type="entry name" value="Dimeric alpha+beta barrel"/>
    <property type="match status" value="1"/>
</dbReference>
<evidence type="ECO:0000259" key="2">
    <source>
        <dbReference type="Pfam" id="PF03795"/>
    </source>
</evidence>
<name>A0A840UWE4_9FIRM</name>
<comment type="similarity">
    <text evidence="1">Belongs to the YciI family.</text>
</comment>
<dbReference type="PANTHER" id="PTHR37828:SF1">
    <property type="entry name" value="YCII-RELATED DOMAIN-CONTAINING PROTEIN"/>
    <property type="match status" value="1"/>
</dbReference>
<dbReference type="InterPro" id="IPR005545">
    <property type="entry name" value="YCII"/>
</dbReference>
<dbReference type="PANTHER" id="PTHR37828">
    <property type="entry name" value="GSR2449 PROTEIN"/>
    <property type="match status" value="1"/>
</dbReference>
<dbReference type="Proteomes" id="UP000559117">
    <property type="component" value="Unassembled WGS sequence"/>
</dbReference>
<reference evidence="3 4" key="1">
    <citation type="submission" date="2020-08" db="EMBL/GenBank/DDBJ databases">
        <title>Genomic Encyclopedia of Type Strains, Phase IV (KMG-IV): sequencing the most valuable type-strain genomes for metagenomic binning, comparative biology and taxonomic classification.</title>
        <authorList>
            <person name="Goeker M."/>
        </authorList>
    </citation>
    <scope>NUCLEOTIDE SEQUENCE [LARGE SCALE GENOMIC DNA]</scope>
    <source>
        <strain evidence="3 4">DSM 24661</strain>
    </source>
</reference>
<dbReference type="SUPFAM" id="SSF54909">
    <property type="entry name" value="Dimeric alpha+beta barrel"/>
    <property type="match status" value="1"/>
</dbReference>
<dbReference type="AlphaFoldDB" id="A0A840UWE4"/>
<protein>
    <submittedName>
        <fullName evidence="3">Uncharacterized protein YciI</fullName>
    </submittedName>
</protein>
<comment type="caution">
    <text evidence="3">The sequence shown here is derived from an EMBL/GenBank/DDBJ whole genome shotgun (WGS) entry which is preliminary data.</text>
</comment>
<evidence type="ECO:0000313" key="3">
    <source>
        <dbReference type="EMBL" id="MBB5336735.1"/>
    </source>
</evidence>